<dbReference type="PANTHER" id="PTHR42678">
    <property type="entry name" value="AMIDASE"/>
    <property type="match status" value="1"/>
</dbReference>
<dbReference type="Proteomes" id="UP001195903">
    <property type="component" value="Unassembled WGS sequence"/>
</dbReference>
<dbReference type="SUPFAM" id="SSF75304">
    <property type="entry name" value="Amidase signature (AS) enzymes"/>
    <property type="match status" value="1"/>
</dbReference>
<accession>A0ABS5V295</accession>
<dbReference type="PANTHER" id="PTHR42678:SF34">
    <property type="entry name" value="OS04G0183300 PROTEIN"/>
    <property type="match status" value="1"/>
</dbReference>
<dbReference type="GO" id="GO:0004040">
    <property type="term" value="F:amidase activity"/>
    <property type="evidence" value="ECO:0007669"/>
    <property type="project" value="UniProtKB-EC"/>
</dbReference>
<dbReference type="EC" id="3.5.1.4" evidence="2"/>
<dbReference type="RefSeq" id="WP_214506265.1">
    <property type="nucleotide sequence ID" value="NZ_JAHEPS010000002.1"/>
</dbReference>
<gene>
    <name evidence="2" type="ORF">KJI95_05890</name>
</gene>
<proteinExistence type="predicted"/>
<name>A0ABS5V295_9GAMM</name>
<evidence type="ECO:0000313" key="3">
    <source>
        <dbReference type="Proteomes" id="UP001195903"/>
    </source>
</evidence>
<dbReference type="InterPro" id="IPR036928">
    <property type="entry name" value="AS_sf"/>
</dbReference>
<evidence type="ECO:0000313" key="2">
    <source>
        <dbReference type="EMBL" id="MBT1444053.1"/>
    </source>
</evidence>
<sequence length="520" mass="54516">MNIFFSGISFFRIPLILGNQPLRVKARYSLQLNYSFQALCLLLALSFGAAANTPAYDFSRADVAGLLEAQRRGELSAEHISEHYLKVIADNNPRYNAVITLANDVKAQAQQLDSARAQGKPMGALHGIPVLIKDNIDTADGMANTAGSVLLAKHFPKADAPLIQKLRAEGAIILGKTNLSEWANFRSSHSVSGWSSLGGQTFNAHDPSRSPCGSSSGSAVAVALGMAPLAIGTETDGSITCPAAMNGVVGIKPSLGLVSQEGIIPISALQDTAGPMARSVADAARLLAVISGEKLNKDDAKLKGLRLGVVANLMGYSPRTDAAFAASLDTLKAAGVTVIEGLELPNLDEMGNLEFQLLLWDFKDAIADYLATTSLPHKNLADLIAANRAAAKTAMPHFGQELFEMSEASKGRTEPEFAKAEARAKELAGKLGIDALINAHSLDALIAPTTGPAWKIDVLNGDHYGGSASSPAAVAGYPHITLPMAQTGDMPLGLSLFSGKGSDARLIAIASAIEPLLHRK</sequence>
<dbReference type="NCBIfam" id="NF006006">
    <property type="entry name" value="PRK08137.1"/>
    <property type="match status" value="1"/>
</dbReference>
<dbReference type="Gene3D" id="3.90.1300.10">
    <property type="entry name" value="Amidase signature (AS) domain"/>
    <property type="match status" value="1"/>
</dbReference>
<dbReference type="Pfam" id="PF01425">
    <property type="entry name" value="Amidase"/>
    <property type="match status" value="1"/>
</dbReference>
<keyword evidence="2" id="KW-0378">Hydrolase</keyword>
<keyword evidence="3" id="KW-1185">Reference proteome</keyword>
<protein>
    <submittedName>
        <fullName evidence="2">Amidase</fullName>
        <ecNumber evidence="2">3.5.1.4</ecNumber>
    </submittedName>
</protein>
<reference evidence="2 3" key="1">
    <citation type="submission" date="2021-05" db="EMBL/GenBank/DDBJ databases">
        <title>Shewanella sp. JM162201.</title>
        <authorList>
            <person name="Xu S."/>
            <person name="Li A."/>
        </authorList>
    </citation>
    <scope>NUCLEOTIDE SEQUENCE [LARGE SCALE GENOMIC DNA]</scope>
    <source>
        <strain evidence="2 3">JM162201</strain>
    </source>
</reference>
<feature type="domain" description="Amidase" evidence="1">
    <location>
        <begin position="82"/>
        <end position="506"/>
    </location>
</feature>
<dbReference type="InterPro" id="IPR023631">
    <property type="entry name" value="Amidase_dom"/>
</dbReference>
<organism evidence="2 3">
    <name type="scientific">Shewanella jiangmenensis</name>
    <dbReference type="NCBI Taxonomy" id="2837387"/>
    <lineage>
        <taxon>Bacteria</taxon>
        <taxon>Pseudomonadati</taxon>
        <taxon>Pseudomonadota</taxon>
        <taxon>Gammaproteobacteria</taxon>
        <taxon>Alteromonadales</taxon>
        <taxon>Shewanellaceae</taxon>
        <taxon>Shewanella</taxon>
    </lineage>
</organism>
<comment type="caution">
    <text evidence="2">The sequence shown here is derived from an EMBL/GenBank/DDBJ whole genome shotgun (WGS) entry which is preliminary data.</text>
</comment>
<evidence type="ECO:0000259" key="1">
    <source>
        <dbReference type="Pfam" id="PF01425"/>
    </source>
</evidence>
<dbReference type="EMBL" id="JAHEPS010000002">
    <property type="protein sequence ID" value="MBT1444053.1"/>
    <property type="molecule type" value="Genomic_DNA"/>
</dbReference>